<evidence type="ECO:0000313" key="2">
    <source>
        <dbReference type="EMBL" id="KKK64876.1"/>
    </source>
</evidence>
<dbReference type="InterPro" id="IPR050099">
    <property type="entry name" value="SIS_GmhA/DiaA_subfam"/>
</dbReference>
<dbReference type="GO" id="GO:0097367">
    <property type="term" value="F:carbohydrate derivative binding"/>
    <property type="evidence" value="ECO:0007669"/>
    <property type="project" value="InterPro"/>
</dbReference>
<dbReference type="PANTHER" id="PTHR30390">
    <property type="entry name" value="SEDOHEPTULOSE 7-PHOSPHATE ISOMERASE / DNAA INITIATOR-ASSOCIATING FACTOR FOR REPLICATION INITIATION"/>
    <property type="match status" value="1"/>
</dbReference>
<gene>
    <name evidence="2" type="ORF">LCGC14_2979800</name>
</gene>
<feature type="non-terminal residue" evidence="2">
    <location>
        <position position="1"/>
    </location>
</feature>
<evidence type="ECO:0000259" key="1">
    <source>
        <dbReference type="PROSITE" id="PS51464"/>
    </source>
</evidence>
<name>A0A0F8ZY50_9ZZZZ</name>
<sequence length="156" mass="16661">AVDALRDGHSLYFMGNGGSAADSQHISGELVGRYKKDRKSLPVLALTTDTSVLTAISNDFGYEYCFEKQVEAFVKNGDVVFGLSTSGNSTNIINALKLAGKIGAKTIGFTGRDGGMIKGIVDVCLMIPSSDTPRIQECHITVGHILCSIIENELFD</sequence>
<dbReference type="GO" id="GO:1901135">
    <property type="term" value="P:carbohydrate derivative metabolic process"/>
    <property type="evidence" value="ECO:0007669"/>
    <property type="project" value="InterPro"/>
</dbReference>
<dbReference type="PANTHER" id="PTHR30390:SF6">
    <property type="entry name" value="DNAA INITIATOR-ASSOCIATING PROTEIN DIAA"/>
    <property type="match status" value="1"/>
</dbReference>
<accession>A0A0F8ZY50</accession>
<dbReference type="PROSITE" id="PS51464">
    <property type="entry name" value="SIS"/>
    <property type="match status" value="1"/>
</dbReference>
<protein>
    <recommendedName>
        <fullName evidence="1">SIS domain-containing protein</fullName>
    </recommendedName>
</protein>
<dbReference type="AlphaFoldDB" id="A0A0F8ZY50"/>
<dbReference type="CDD" id="cd05006">
    <property type="entry name" value="SIS_GmhA"/>
    <property type="match status" value="1"/>
</dbReference>
<dbReference type="SUPFAM" id="SSF53697">
    <property type="entry name" value="SIS domain"/>
    <property type="match status" value="1"/>
</dbReference>
<dbReference type="Pfam" id="PF13580">
    <property type="entry name" value="SIS_2"/>
    <property type="match status" value="1"/>
</dbReference>
<dbReference type="EMBL" id="LAZR01060825">
    <property type="protein sequence ID" value="KKK64876.1"/>
    <property type="molecule type" value="Genomic_DNA"/>
</dbReference>
<proteinExistence type="predicted"/>
<feature type="domain" description="SIS" evidence="1">
    <location>
        <begin position="1"/>
        <end position="156"/>
    </location>
</feature>
<comment type="caution">
    <text evidence="2">The sequence shown here is derived from an EMBL/GenBank/DDBJ whole genome shotgun (WGS) entry which is preliminary data.</text>
</comment>
<dbReference type="Gene3D" id="3.40.50.10490">
    <property type="entry name" value="Glucose-6-phosphate isomerase like protein, domain 1"/>
    <property type="match status" value="1"/>
</dbReference>
<dbReference type="InterPro" id="IPR035461">
    <property type="entry name" value="GmhA/DiaA"/>
</dbReference>
<dbReference type="InterPro" id="IPR046348">
    <property type="entry name" value="SIS_dom_sf"/>
</dbReference>
<dbReference type="InterPro" id="IPR001347">
    <property type="entry name" value="SIS_dom"/>
</dbReference>
<reference evidence="2" key="1">
    <citation type="journal article" date="2015" name="Nature">
        <title>Complex archaea that bridge the gap between prokaryotes and eukaryotes.</title>
        <authorList>
            <person name="Spang A."/>
            <person name="Saw J.H."/>
            <person name="Jorgensen S.L."/>
            <person name="Zaremba-Niedzwiedzka K."/>
            <person name="Martijn J."/>
            <person name="Lind A.E."/>
            <person name="van Eijk R."/>
            <person name="Schleper C."/>
            <person name="Guy L."/>
            <person name="Ettema T.J."/>
        </authorList>
    </citation>
    <scope>NUCLEOTIDE SEQUENCE</scope>
</reference>
<organism evidence="2">
    <name type="scientific">marine sediment metagenome</name>
    <dbReference type="NCBI Taxonomy" id="412755"/>
    <lineage>
        <taxon>unclassified sequences</taxon>
        <taxon>metagenomes</taxon>
        <taxon>ecological metagenomes</taxon>
    </lineage>
</organism>